<dbReference type="PANTHER" id="PTHR46401">
    <property type="entry name" value="GLYCOSYLTRANSFERASE WBBK-RELATED"/>
    <property type="match status" value="1"/>
</dbReference>
<dbReference type="SUPFAM" id="SSF53756">
    <property type="entry name" value="UDP-Glycosyltransferase/glycogen phosphorylase"/>
    <property type="match status" value="1"/>
</dbReference>
<dbReference type="PANTHER" id="PTHR46401:SF2">
    <property type="entry name" value="GLYCOSYLTRANSFERASE WBBK-RELATED"/>
    <property type="match status" value="1"/>
</dbReference>
<gene>
    <name evidence="4" type="ORF">A3I42_03430</name>
</gene>
<reference evidence="4 5" key="1">
    <citation type="journal article" date="2016" name="Nat. Commun.">
        <title>Thousands of microbial genomes shed light on interconnected biogeochemical processes in an aquifer system.</title>
        <authorList>
            <person name="Anantharaman K."/>
            <person name="Brown C.T."/>
            <person name="Hug L.A."/>
            <person name="Sharon I."/>
            <person name="Castelle C.J."/>
            <person name="Probst A.J."/>
            <person name="Thomas B.C."/>
            <person name="Singh A."/>
            <person name="Wilkins M.J."/>
            <person name="Karaoz U."/>
            <person name="Brodie E.L."/>
            <person name="Williams K.H."/>
            <person name="Hubbard S.S."/>
            <person name="Banfield J.F."/>
        </authorList>
    </citation>
    <scope>NUCLEOTIDE SEQUENCE [LARGE SCALE GENOMIC DNA]</scope>
</reference>
<dbReference type="CDD" id="cd03809">
    <property type="entry name" value="GT4_MtfB-like"/>
    <property type="match status" value="1"/>
</dbReference>
<evidence type="ECO:0000259" key="2">
    <source>
        <dbReference type="Pfam" id="PF00534"/>
    </source>
</evidence>
<dbReference type="Pfam" id="PF13439">
    <property type="entry name" value="Glyco_transf_4"/>
    <property type="match status" value="1"/>
</dbReference>
<evidence type="ECO:0000259" key="3">
    <source>
        <dbReference type="Pfam" id="PF13439"/>
    </source>
</evidence>
<dbReference type="Gene3D" id="3.40.50.2000">
    <property type="entry name" value="Glycogen Phosphorylase B"/>
    <property type="match status" value="2"/>
</dbReference>
<feature type="domain" description="Glycosyltransferase subfamily 4-like N-terminal" evidence="3">
    <location>
        <begin position="15"/>
        <end position="177"/>
    </location>
</feature>
<dbReference type="GO" id="GO:0016757">
    <property type="term" value="F:glycosyltransferase activity"/>
    <property type="evidence" value="ECO:0007669"/>
    <property type="project" value="InterPro"/>
</dbReference>
<dbReference type="InterPro" id="IPR001296">
    <property type="entry name" value="Glyco_trans_1"/>
</dbReference>
<evidence type="ECO:0000256" key="1">
    <source>
        <dbReference type="ARBA" id="ARBA00022679"/>
    </source>
</evidence>
<sequence length="375" mass="42456">MHIGFDARFAGIAQGGVGRYVERVVKAFGESKTQFIMTLFLRRANWDLFPNLDGRFRRVLADVPWYGWREQLVLPAIFRRAHCDGYHLPHFNVPLWMPRPFVCTLHDLIMWEETGARVSTRMKAVARAKEHGMKLVVRRVLRRAAHCVVPSQWTADRIKPVTGIAPRRVSVIPEGADALTHVTPRPWKEVNAQYGIDAPYVLCVGSAYQHKQTTLIIDAVASLISSHPLLHLVHVGPHHPLSFARELEDYGRSMLGNRYHEVGAVPDETLTTLYRNAFAYISASRMEGFALPALEAMWHRTPVIVPRLSCFPEVLGDAPLYTVSGDRASIVYAIDQLLKSPDTRARCAERGTIVASQYQWFHHAESLLHLYTTLP</sequence>
<keyword evidence="1" id="KW-0808">Transferase</keyword>
<evidence type="ECO:0008006" key="6">
    <source>
        <dbReference type="Google" id="ProtNLM"/>
    </source>
</evidence>
<feature type="domain" description="Glycosyl transferase family 1" evidence="2">
    <location>
        <begin position="197"/>
        <end position="351"/>
    </location>
</feature>
<dbReference type="Pfam" id="PF00534">
    <property type="entry name" value="Glycos_transf_1"/>
    <property type="match status" value="1"/>
</dbReference>
<organism evidence="4 5">
    <name type="scientific">Candidatus Uhrbacteria bacterium RIFCSPLOWO2_02_FULL_49_11</name>
    <dbReference type="NCBI Taxonomy" id="1802409"/>
    <lineage>
        <taxon>Bacteria</taxon>
        <taxon>Candidatus Uhriibacteriota</taxon>
    </lineage>
</organism>
<evidence type="ECO:0000313" key="5">
    <source>
        <dbReference type="Proteomes" id="UP000178264"/>
    </source>
</evidence>
<dbReference type="AlphaFoldDB" id="A0A1F7VAZ2"/>
<proteinExistence type="predicted"/>
<accession>A0A1F7VAZ2</accession>
<name>A0A1F7VAZ2_9BACT</name>
<comment type="caution">
    <text evidence="4">The sequence shown here is derived from an EMBL/GenBank/DDBJ whole genome shotgun (WGS) entry which is preliminary data.</text>
</comment>
<dbReference type="InterPro" id="IPR028098">
    <property type="entry name" value="Glyco_trans_4-like_N"/>
</dbReference>
<dbReference type="EMBL" id="MGER01000062">
    <property type="protein sequence ID" value="OGL87730.1"/>
    <property type="molecule type" value="Genomic_DNA"/>
</dbReference>
<dbReference type="GO" id="GO:0009103">
    <property type="term" value="P:lipopolysaccharide biosynthetic process"/>
    <property type="evidence" value="ECO:0007669"/>
    <property type="project" value="TreeGrafter"/>
</dbReference>
<dbReference type="Proteomes" id="UP000178264">
    <property type="component" value="Unassembled WGS sequence"/>
</dbReference>
<evidence type="ECO:0000313" key="4">
    <source>
        <dbReference type="EMBL" id="OGL87730.1"/>
    </source>
</evidence>
<protein>
    <recommendedName>
        <fullName evidence="6">Glycosyltransferase subfamily 4-like N-terminal domain-containing protein</fullName>
    </recommendedName>
</protein>